<dbReference type="GO" id="GO:0003723">
    <property type="term" value="F:RNA binding"/>
    <property type="evidence" value="ECO:0007669"/>
    <property type="project" value="UniProtKB-UniRule"/>
</dbReference>
<gene>
    <name evidence="6" type="ORF">AMON00008_LOCUS58022</name>
</gene>
<dbReference type="Gene3D" id="3.30.70.330">
    <property type="match status" value="2"/>
</dbReference>
<dbReference type="EMBL" id="HBNR01081159">
    <property type="protein sequence ID" value="CAE4658250.1"/>
    <property type="molecule type" value="Transcribed_RNA"/>
</dbReference>
<feature type="region of interest" description="Disordered" evidence="4">
    <location>
        <begin position="261"/>
        <end position="280"/>
    </location>
</feature>
<comment type="subcellular location">
    <subcellularLocation>
        <location evidence="1">Nucleus</location>
    </subcellularLocation>
</comment>
<accession>A0A7S4SZQ8</accession>
<evidence type="ECO:0000256" key="1">
    <source>
        <dbReference type="ARBA" id="ARBA00004123"/>
    </source>
</evidence>
<sequence length="388" mass="39465">MAQAPRAQGHVGLRPCAAATTPAAACVPPVPTPAAGMLPTSSAAPASAAAAAATAAAGTTLPSAPVAPPAVAPHPAAGVPAAAPRPADGPVRLFVGGLPPEAEDSDLRSHFSQYGELLEAQVIKDRSTGRSRNFGFVMLSAGNKKEQVLLESHEICGRRVSVRLHQDMGAAGVSEVSSVQPATSGDQEPKKVFIGRLEPNFTIEMLKGRFSERFGQVSDVFLANGKKFGFVTFEQAVSASAALGAGHIDVDGVSVVIKSADPVKSGGRDRGERDRSPPPAGGAAAAYGAYPYGAYGCAYGAPQFPGYPPPGYYPGYPPPAFPAAGYAGYAAPGYFAPGYGAYAGYPAYGGCYGYYPQTQPAAAEMAGTAPSYAPASSPPDTSAQVRPY</sequence>
<dbReference type="InterPro" id="IPR035979">
    <property type="entry name" value="RBD_domain_sf"/>
</dbReference>
<proteinExistence type="predicted"/>
<keyword evidence="2" id="KW-0539">Nucleus</keyword>
<dbReference type="GO" id="GO:0010468">
    <property type="term" value="P:regulation of gene expression"/>
    <property type="evidence" value="ECO:0007669"/>
    <property type="project" value="TreeGrafter"/>
</dbReference>
<dbReference type="GO" id="GO:0005654">
    <property type="term" value="C:nucleoplasm"/>
    <property type="evidence" value="ECO:0007669"/>
    <property type="project" value="TreeGrafter"/>
</dbReference>
<dbReference type="GO" id="GO:0000785">
    <property type="term" value="C:chromatin"/>
    <property type="evidence" value="ECO:0007669"/>
    <property type="project" value="TreeGrafter"/>
</dbReference>
<evidence type="ECO:0000256" key="2">
    <source>
        <dbReference type="ARBA" id="ARBA00023242"/>
    </source>
</evidence>
<name>A0A7S4SZQ8_9DINO</name>
<dbReference type="PROSITE" id="PS50102">
    <property type="entry name" value="RRM"/>
    <property type="match status" value="2"/>
</dbReference>
<evidence type="ECO:0000313" key="6">
    <source>
        <dbReference type="EMBL" id="CAE4658250.1"/>
    </source>
</evidence>
<reference evidence="6" key="1">
    <citation type="submission" date="2021-01" db="EMBL/GenBank/DDBJ databases">
        <authorList>
            <person name="Corre E."/>
            <person name="Pelletier E."/>
            <person name="Niang G."/>
            <person name="Scheremetjew M."/>
            <person name="Finn R."/>
            <person name="Kale V."/>
            <person name="Holt S."/>
            <person name="Cochrane G."/>
            <person name="Meng A."/>
            <person name="Brown T."/>
            <person name="Cohen L."/>
        </authorList>
    </citation>
    <scope>NUCLEOTIDE SEQUENCE</scope>
    <source>
        <strain evidence="6">CCMP3105</strain>
    </source>
</reference>
<dbReference type="PANTHER" id="PTHR48033:SF10">
    <property type="entry name" value="RNA-BINDING PROTEIN SQUID"/>
    <property type="match status" value="1"/>
</dbReference>
<dbReference type="PANTHER" id="PTHR48033">
    <property type="entry name" value="RNA-BINDING (RRM/RBD/RNP MOTIFS) FAMILY PROTEIN"/>
    <property type="match status" value="1"/>
</dbReference>
<organism evidence="6">
    <name type="scientific">Alexandrium monilatum</name>
    <dbReference type="NCBI Taxonomy" id="311494"/>
    <lineage>
        <taxon>Eukaryota</taxon>
        <taxon>Sar</taxon>
        <taxon>Alveolata</taxon>
        <taxon>Dinophyceae</taxon>
        <taxon>Gonyaulacales</taxon>
        <taxon>Pyrocystaceae</taxon>
        <taxon>Alexandrium</taxon>
    </lineage>
</organism>
<feature type="region of interest" description="Disordered" evidence="4">
    <location>
        <begin position="369"/>
        <end position="388"/>
    </location>
</feature>
<dbReference type="AlphaFoldDB" id="A0A7S4SZQ8"/>
<evidence type="ECO:0000259" key="5">
    <source>
        <dbReference type="PROSITE" id="PS50102"/>
    </source>
</evidence>
<dbReference type="SMART" id="SM00360">
    <property type="entry name" value="RRM"/>
    <property type="match status" value="2"/>
</dbReference>
<feature type="domain" description="RRM" evidence="5">
    <location>
        <begin position="190"/>
        <end position="262"/>
    </location>
</feature>
<evidence type="ECO:0000256" key="4">
    <source>
        <dbReference type="SAM" id="MobiDB-lite"/>
    </source>
</evidence>
<protein>
    <recommendedName>
        <fullName evidence="5">RRM domain-containing protein</fullName>
    </recommendedName>
</protein>
<dbReference type="Pfam" id="PF00076">
    <property type="entry name" value="RRM_1"/>
    <property type="match status" value="2"/>
</dbReference>
<feature type="domain" description="RRM" evidence="5">
    <location>
        <begin position="91"/>
        <end position="167"/>
    </location>
</feature>
<dbReference type="InterPro" id="IPR012677">
    <property type="entry name" value="Nucleotide-bd_a/b_plait_sf"/>
</dbReference>
<dbReference type="InterPro" id="IPR000504">
    <property type="entry name" value="RRM_dom"/>
</dbReference>
<feature type="compositionally biased region" description="Basic and acidic residues" evidence="4">
    <location>
        <begin position="266"/>
        <end position="276"/>
    </location>
</feature>
<keyword evidence="3" id="KW-0694">RNA-binding</keyword>
<evidence type="ECO:0000256" key="3">
    <source>
        <dbReference type="PROSITE-ProRule" id="PRU00176"/>
    </source>
</evidence>
<dbReference type="SUPFAM" id="SSF54928">
    <property type="entry name" value="RNA-binding domain, RBD"/>
    <property type="match status" value="2"/>
</dbReference>